<dbReference type="OrthoDB" id="69928at2759"/>
<feature type="compositionally biased region" description="Acidic residues" evidence="1">
    <location>
        <begin position="404"/>
        <end position="421"/>
    </location>
</feature>
<dbReference type="Pfam" id="PF10373">
    <property type="entry name" value="EST1_DNA_bind"/>
    <property type="match status" value="1"/>
</dbReference>
<dbReference type="InterPro" id="IPR018834">
    <property type="entry name" value="DNA/RNA-bd_Est1-type"/>
</dbReference>
<feature type="domain" description="Telomerase activating protein Est1-like N-terminal" evidence="3">
    <location>
        <begin position="40"/>
        <end position="102"/>
    </location>
</feature>
<dbReference type="Pfam" id="PF10374">
    <property type="entry name" value="EST1"/>
    <property type="match status" value="1"/>
</dbReference>
<dbReference type="AlphaFoldDB" id="A0A4P9W3F1"/>
<organism evidence="4 5">
    <name type="scientific">Blyttiomyces helicus</name>
    <dbReference type="NCBI Taxonomy" id="388810"/>
    <lineage>
        <taxon>Eukaryota</taxon>
        <taxon>Fungi</taxon>
        <taxon>Fungi incertae sedis</taxon>
        <taxon>Chytridiomycota</taxon>
        <taxon>Chytridiomycota incertae sedis</taxon>
        <taxon>Chytridiomycetes</taxon>
        <taxon>Chytridiomycetes incertae sedis</taxon>
        <taxon>Blyttiomyces</taxon>
    </lineage>
</organism>
<evidence type="ECO:0000256" key="1">
    <source>
        <dbReference type="SAM" id="MobiDB-lite"/>
    </source>
</evidence>
<dbReference type="GO" id="GO:0005697">
    <property type="term" value="C:telomerase holoenzyme complex"/>
    <property type="evidence" value="ECO:0007669"/>
    <property type="project" value="TreeGrafter"/>
</dbReference>
<reference evidence="5" key="1">
    <citation type="journal article" date="2018" name="Nat. Microbiol.">
        <title>Leveraging single-cell genomics to expand the fungal tree of life.</title>
        <authorList>
            <person name="Ahrendt S.R."/>
            <person name="Quandt C.A."/>
            <person name="Ciobanu D."/>
            <person name="Clum A."/>
            <person name="Salamov A."/>
            <person name="Andreopoulos B."/>
            <person name="Cheng J.F."/>
            <person name="Woyke T."/>
            <person name="Pelin A."/>
            <person name="Henrissat B."/>
            <person name="Reynolds N.K."/>
            <person name="Benny G.L."/>
            <person name="Smith M.E."/>
            <person name="James T.Y."/>
            <person name="Grigoriev I.V."/>
        </authorList>
    </citation>
    <scope>NUCLEOTIDE SEQUENCE [LARGE SCALE GENOMIC DNA]</scope>
</reference>
<evidence type="ECO:0000259" key="2">
    <source>
        <dbReference type="Pfam" id="PF10373"/>
    </source>
</evidence>
<keyword evidence="5" id="KW-1185">Reference proteome</keyword>
<evidence type="ECO:0008006" key="6">
    <source>
        <dbReference type="Google" id="ProtNLM"/>
    </source>
</evidence>
<dbReference type="InterPro" id="IPR045153">
    <property type="entry name" value="Est1/Ebs1-like"/>
</dbReference>
<dbReference type="EMBL" id="KZ998019">
    <property type="protein sequence ID" value="RKO86654.1"/>
    <property type="molecule type" value="Genomic_DNA"/>
</dbReference>
<evidence type="ECO:0000259" key="3">
    <source>
        <dbReference type="Pfam" id="PF10374"/>
    </source>
</evidence>
<evidence type="ECO:0000313" key="4">
    <source>
        <dbReference type="EMBL" id="RKO86654.1"/>
    </source>
</evidence>
<dbReference type="InterPro" id="IPR011990">
    <property type="entry name" value="TPR-like_helical_dom_sf"/>
</dbReference>
<dbReference type="SUPFAM" id="SSF48452">
    <property type="entry name" value="TPR-like"/>
    <property type="match status" value="1"/>
</dbReference>
<dbReference type="InterPro" id="IPR019458">
    <property type="entry name" value="Est1-like_N"/>
</dbReference>
<dbReference type="PANTHER" id="PTHR15696">
    <property type="entry name" value="SMG-7 SUPPRESSOR WITH MORPHOLOGICAL EFFECT ON GENITALIA PROTEIN 7"/>
    <property type="match status" value="1"/>
</dbReference>
<protein>
    <recommendedName>
        <fullName evidence="6">DNA/RNA-binding domain-containing protein</fullName>
    </recommendedName>
</protein>
<accession>A0A4P9W3F1</accession>
<sequence length="638" mass="69095">MPSSRIIAALPHGLELTPPPPRLRDQYEAILLSRDDSLETESSLWKVVHYRVIEEFRRRLKESTAGSRRVLSASYRAFLNSAISFYVAFVEKMAARSGLERVWRLVVRRIGVAPGLEARYREIQSERREKTYALTTTFYNLALRLVPDSGNPYNQLAVVSVYQGDFFRALERYYRSLMVENPFPTAFENLILVSQKARKWAAAGAVEESGEGESGEVASFSKGFVTLVGWVVGKELSLPTFETTKPAVLTTLRTLLTRPNLPPDLPQQLLTIAVGAHYLSRALPTPNRKTPDPPTPPAVEVALRAFAQDIAAAVFDAVVANPVLLLPAAKLAARWLLARARDPEDMGHGAVWEALARALAGLLATRRRAAASGERRMREDIEFAVFLPFRVEGGGMEDMAGEEKDVDQEEDLDEEEEDGEVEDGAANIGIRVAQIVEMGMRLCDVENPRLFVTMTKTGPKFASARPALPPLPGTSSVPACVVPPTVASHRDTQSDDEDDDAEDVVVFAGRQRRRPTTIAPPARTAATTLPAHPPARTPWPVHTGSDRGLPTPLSHEIRNPFSANPITTSHPVSIPPSPSSAAAHIGAPSSFDSGCGAGPDAVDTMAFLGLGSPAGGGGARVAAGAAFGGRTDGWEDRR</sequence>
<evidence type="ECO:0000313" key="5">
    <source>
        <dbReference type="Proteomes" id="UP000269721"/>
    </source>
</evidence>
<dbReference type="Proteomes" id="UP000269721">
    <property type="component" value="Unassembled WGS sequence"/>
</dbReference>
<feature type="region of interest" description="Disordered" evidence="1">
    <location>
        <begin position="397"/>
        <end position="421"/>
    </location>
</feature>
<dbReference type="GO" id="GO:0000184">
    <property type="term" value="P:nuclear-transcribed mRNA catabolic process, nonsense-mediated decay"/>
    <property type="evidence" value="ECO:0007669"/>
    <property type="project" value="TreeGrafter"/>
</dbReference>
<gene>
    <name evidence="4" type="ORF">BDK51DRAFT_41324</name>
</gene>
<feature type="domain" description="DNA/RNA-binding" evidence="2">
    <location>
        <begin position="137"/>
        <end position="389"/>
    </location>
</feature>
<name>A0A4P9W3F1_9FUNG</name>
<proteinExistence type="predicted"/>
<dbReference type="GO" id="GO:0070034">
    <property type="term" value="F:telomerase RNA binding"/>
    <property type="evidence" value="ECO:0007669"/>
    <property type="project" value="TreeGrafter"/>
</dbReference>
<dbReference type="PANTHER" id="PTHR15696:SF0">
    <property type="entry name" value="TELOMERASE-BINDING PROTEIN EST1A"/>
    <property type="match status" value="1"/>
</dbReference>
<dbReference type="Gene3D" id="1.25.40.10">
    <property type="entry name" value="Tetratricopeptide repeat domain"/>
    <property type="match status" value="1"/>
</dbReference>
<dbReference type="GO" id="GO:0042162">
    <property type="term" value="F:telomeric DNA binding"/>
    <property type="evidence" value="ECO:0007669"/>
    <property type="project" value="TreeGrafter"/>
</dbReference>